<evidence type="ECO:0000256" key="4">
    <source>
        <dbReference type="PROSITE-ProRule" id="PRU00433"/>
    </source>
</evidence>
<dbReference type="Proteomes" id="UP001164472">
    <property type="component" value="Chromosome"/>
</dbReference>
<dbReference type="SUPFAM" id="SSF46626">
    <property type="entry name" value="Cytochrome c"/>
    <property type="match status" value="1"/>
</dbReference>
<dbReference type="AlphaFoldDB" id="A0A9E8HF66"/>
<evidence type="ECO:0000256" key="3">
    <source>
        <dbReference type="ARBA" id="ARBA00023004"/>
    </source>
</evidence>
<dbReference type="RefSeq" id="WP_251809471.1">
    <property type="nucleotide sequence ID" value="NZ_CP101527.1"/>
</dbReference>
<dbReference type="KEGG" id="asem:NNL22_09710"/>
<keyword evidence="3 4" id="KW-0408">Iron</keyword>
<feature type="domain" description="Cytochrome c" evidence="5">
    <location>
        <begin position="24"/>
        <end position="101"/>
    </location>
</feature>
<dbReference type="InterPro" id="IPR009056">
    <property type="entry name" value="Cyt_c-like_dom"/>
</dbReference>
<keyword evidence="7" id="KW-1185">Reference proteome</keyword>
<reference evidence="6" key="1">
    <citation type="submission" date="2022-07" db="EMBL/GenBank/DDBJ databases">
        <title>Alkalimarinus sp. nov., isolated from gut of a Alitta virens.</title>
        <authorList>
            <person name="Yang A.I."/>
            <person name="Shin N.-R."/>
        </authorList>
    </citation>
    <scope>NUCLEOTIDE SEQUENCE</scope>
    <source>
        <strain evidence="6">FA028</strain>
    </source>
</reference>
<organism evidence="6 7">
    <name type="scientific">Alkalimarinus sediminis</name>
    <dbReference type="NCBI Taxonomy" id="1632866"/>
    <lineage>
        <taxon>Bacteria</taxon>
        <taxon>Pseudomonadati</taxon>
        <taxon>Pseudomonadota</taxon>
        <taxon>Gammaproteobacteria</taxon>
        <taxon>Alteromonadales</taxon>
        <taxon>Alteromonadaceae</taxon>
        <taxon>Alkalimarinus</taxon>
    </lineage>
</organism>
<keyword evidence="1 4" id="KW-0349">Heme</keyword>
<keyword evidence="2 4" id="KW-0479">Metal-binding</keyword>
<accession>A0A9E8HF66</accession>
<sequence length="101" mass="11304">MRRTLLLIALAGLSGCDKDTHNHPELITGKQLFDHHCAGCHAETGKGNFLKGVPPNKQSSLSIWQIAHKIRIEANDKRKMPLYPNMSTQEAELIADYVKQL</sequence>
<dbReference type="Gene3D" id="1.10.760.10">
    <property type="entry name" value="Cytochrome c-like domain"/>
    <property type="match status" value="1"/>
</dbReference>
<evidence type="ECO:0000313" key="7">
    <source>
        <dbReference type="Proteomes" id="UP001164472"/>
    </source>
</evidence>
<dbReference type="Pfam" id="PF13442">
    <property type="entry name" value="Cytochrome_CBB3"/>
    <property type="match status" value="1"/>
</dbReference>
<evidence type="ECO:0000259" key="5">
    <source>
        <dbReference type="PROSITE" id="PS51007"/>
    </source>
</evidence>
<dbReference type="GO" id="GO:0046872">
    <property type="term" value="F:metal ion binding"/>
    <property type="evidence" value="ECO:0007669"/>
    <property type="project" value="UniProtKB-KW"/>
</dbReference>
<dbReference type="PROSITE" id="PS51007">
    <property type="entry name" value="CYTC"/>
    <property type="match status" value="1"/>
</dbReference>
<evidence type="ECO:0000256" key="2">
    <source>
        <dbReference type="ARBA" id="ARBA00022723"/>
    </source>
</evidence>
<protein>
    <submittedName>
        <fullName evidence="6">Cytochrome c</fullName>
    </submittedName>
</protein>
<proteinExistence type="predicted"/>
<name>A0A9E8HF66_9ALTE</name>
<evidence type="ECO:0000313" key="6">
    <source>
        <dbReference type="EMBL" id="UZW73329.1"/>
    </source>
</evidence>
<evidence type="ECO:0000256" key="1">
    <source>
        <dbReference type="ARBA" id="ARBA00022617"/>
    </source>
</evidence>
<gene>
    <name evidence="6" type="ORF">NNL22_09710</name>
</gene>
<dbReference type="GO" id="GO:0009055">
    <property type="term" value="F:electron transfer activity"/>
    <property type="evidence" value="ECO:0007669"/>
    <property type="project" value="InterPro"/>
</dbReference>
<dbReference type="GO" id="GO:0020037">
    <property type="term" value="F:heme binding"/>
    <property type="evidence" value="ECO:0007669"/>
    <property type="project" value="InterPro"/>
</dbReference>
<dbReference type="PROSITE" id="PS51257">
    <property type="entry name" value="PROKAR_LIPOPROTEIN"/>
    <property type="match status" value="1"/>
</dbReference>
<dbReference type="EMBL" id="CP101527">
    <property type="protein sequence ID" value="UZW73329.1"/>
    <property type="molecule type" value="Genomic_DNA"/>
</dbReference>
<dbReference type="InterPro" id="IPR036909">
    <property type="entry name" value="Cyt_c-like_dom_sf"/>
</dbReference>